<dbReference type="STRING" id="161895.CPHO_04985"/>
<proteinExistence type="predicted"/>
<protein>
    <recommendedName>
        <fullName evidence="3">Mycothiol-dependent maleylpyruvate isomerase metal-binding domain-containing protein</fullName>
    </recommendedName>
</protein>
<dbReference type="AlphaFoldDB" id="A0A1L7D2P8"/>
<dbReference type="NCBIfam" id="TIGR03083">
    <property type="entry name" value="maleylpyruvate isomerase family mycothiol-dependent enzyme"/>
    <property type="match status" value="1"/>
</dbReference>
<dbReference type="InterPro" id="IPR017517">
    <property type="entry name" value="Maleyloyr_isom"/>
</dbReference>
<dbReference type="OrthoDB" id="3268903at2"/>
<dbReference type="InterPro" id="IPR017519">
    <property type="entry name" value="CHP03085"/>
</dbReference>
<dbReference type="EMBL" id="CP009249">
    <property type="protein sequence ID" value="APT92353.1"/>
    <property type="molecule type" value="Genomic_DNA"/>
</dbReference>
<dbReference type="InterPro" id="IPR034660">
    <property type="entry name" value="DinB/YfiT-like"/>
</dbReference>
<dbReference type="KEGG" id="cpho:CPHO_04985"/>
<sequence length="212" mass="23287">MLGLMSFSSAEREKLAALLLELGPAAPTLCGGWDTREMAAHLWLREHHPRAAAGIVFPFLSKVTEDVMREVAERDYAAVVSAWAAGPKKFHPLRFFDSVANFAEHFVHHEDVRRANGMVKPREFSTVVNDKMYKTLTVLAPRMLTKSTKPVALFAPGYPRLLAANSRGVTSQGSAVVTVMGAVPELLLWVFGRDEAEVVIKGDDTAIVRSSL</sequence>
<dbReference type="NCBIfam" id="TIGR03085">
    <property type="entry name" value="TIGR03085 family metal-binding protein"/>
    <property type="match status" value="1"/>
</dbReference>
<dbReference type="Proteomes" id="UP000185491">
    <property type="component" value="Chromosome"/>
</dbReference>
<evidence type="ECO:0000313" key="2">
    <source>
        <dbReference type="Proteomes" id="UP000185491"/>
    </source>
</evidence>
<organism evidence="1 2">
    <name type="scientific">Corynebacterium phocae</name>
    <dbReference type="NCBI Taxonomy" id="161895"/>
    <lineage>
        <taxon>Bacteria</taxon>
        <taxon>Bacillati</taxon>
        <taxon>Actinomycetota</taxon>
        <taxon>Actinomycetes</taxon>
        <taxon>Mycobacteriales</taxon>
        <taxon>Corynebacteriaceae</taxon>
        <taxon>Corynebacterium</taxon>
    </lineage>
</organism>
<dbReference type="SUPFAM" id="SSF109854">
    <property type="entry name" value="DinB/YfiT-like putative metalloenzymes"/>
    <property type="match status" value="1"/>
</dbReference>
<reference evidence="1 2" key="1">
    <citation type="submission" date="2014-08" db="EMBL/GenBank/DDBJ databases">
        <title>Complete genome sequence of Corynebacterium phocae M408/89/1(T)(=DSM 44612(T)), isolated from the common seal (Phoca vitulina).</title>
        <authorList>
            <person name="Ruckert C."/>
            <person name="Albersmeier A."/>
            <person name="Winkler A."/>
            <person name="Kalinowski J."/>
        </authorList>
    </citation>
    <scope>NUCLEOTIDE SEQUENCE [LARGE SCALE GENOMIC DNA]</scope>
    <source>
        <strain evidence="1 2">M408/89/1</strain>
    </source>
</reference>
<accession>A0A1L7D2P8</accession>
<evidence type="ECO:0008006" key="3">
    <source>
        <dbReference type="Google" id="ProtNLM"/>
    </source>
</evidence>
<name>A0A1L7D2P8_9CORY</name>
<evidence type="ECO:0000313" key="1">
    <source>
        <dbReference type="EMBL" id="APT92353.1"/>
    </source>
</evidence>
<gene>
    <name evidence="1" type="ORF">CPHO_04985</name>
</gene>
<keyword evidence="2" id="KW-1185">Reference proteome</keyword>